<dbReference type="HOGENOM" id="CLU_1142148_0_0_0"/>
<evidence type="ECO:0000256" key="1">
    <source>
        <dbReference type="SAM" id="MobiDB-lite"/>
    </source>
</evidence>
<accession>I3ZFF7</accession>
<keyword evidence="2" id="KW-0732">Signal</keyword>
<keyword evidence="4" id="KW-1185">Reference proteome</keyword>
<feature type="compositionally biased region" description="Pro residues" evidence="1">
    <location>
        <begin position="205"/>
        <end position="243"/>
    </location>
</feature>
<feature type="compositionally biased region" description="Pro residues" evidence="1">
    <location>
        <begin position="187"/>
        <end position="198"/>
    </location>
</feature>
<feature type="signal peptide" evidence="2">
    <location>
        <begin position="1"/>
        <end position="22"/>
    </location>
</feature>
<sequence length="243" mass="23735">MYIPSSLRVTALGLAIGSTACAQGPVPALPPPPTGPAGASSALAPTQLPLVTESSRVRAFNVGPDGEVHSVYLRNGSVVALSPALGGQVGRAIRKGEKITVTGTRSEINGQRSVEAASVRLNDQTFVAGNTMYAPAGPNGVGQEIAPPPPNGPQAPPSPARRRRAADGPPAPYGVPAGAPAPLAGPNAPPPPAAPGSPAPVAGPGGPPPPAGPSVPPLPPPDGAAPPPPPANGMTPPPPPMQN</sequence>
<dbReference type="Proteomes" id="UP000006056">
    <property type="component" value="Chromosome"/>
</dbReference>
<evidence type="ECO:0008006" key="5">
    <source>
        <dbReference type="Google" id="ProtNLM"/>
    </source>
</evidence>
<reference evidence="3 4" key="1">
    <citation type="submission" date="2012-06" db="EMBL/GenBank/DDBJ databases">
        <title>Complete genome of Terriglobus roseus DSM 18391.</title>
        <authorList>
            <consortium name="US DOE Joint Genome Institute (JGI-PGF)"/>
            <person name="Lucas S."/>
            <person name="Copeland A."/>
            <person name="Lapidus A."/>
            <person name="Glavina del Rio T."/>
            <person name="Dalin E."/>
            <person name="Tice H."/>
            <person name="Bruce D."/>
            <person name="Goodwin L."/>
            <person name="Pitluck S."/>
            <person name="Peters L."/>
            <person name="Mikhailova N."/>
            <person name="Munk A.C.C."/>
            <person name="Kyrpides N."/>
            <person name="Mavromatis K."/>
            <person name="Ivanova N."/>
            <person name="Brettin T."/>
            <person name="Detter J.C."/>
            <person name="Han C."/>
            <person name="Larimer F."/>
            <person name="Land M."/>
            <person name="Hauser L."/>
            <person name="Markowitz V."/>
            <person name="Cheng J.-F."/>
            <person name="Hugenholtz P."/>
            <person name="Woyke T."/>
            <person name="Wu D."/>
            <person name="Brambilla E."/>
            <person name="Klenk H.-P."/>
            <person name="Eisen J.A."/>
        </authorList>
    </citation>
    <scope>NUCLEOTIDE SEQUENCE [LARGE SCALE GENOMIC DNA]</scope>
    <source>
        <strain evidence="4">DSM 18391 / NRRL B-41598 / KBS 63</strain>
    </source>
</reference>
<dbReference type="STRING" id="926566.Terro_1672"/>
<dbReference type="OrthoDB" id="123164at2"/>
<feature type="region of interest" description="Disordered" evidence="1">
    <location>
        <begin position="130"/>
        <end position="243"/>
    </location>
</feature>
<protein>
    <recommendedName>
        <fullName evidence="5">DUF5666 domain-containing protein</fullName>
    </recommendedName>
</protein>
<evidence type="ECO:0000313" key="3">
    <source>
        <dbReference type="EMBL" id="AFL87975.1"/>
    </source>
</evidence>
<dbReference type="KEGG" id="trs:Terro_1672"/>
<evidence type="ECO:0000256" key="2">
    <source>
        <dbReference type="SAM" id="SignalP"/>
    </source>
</evidence>
<name>I3ZFF7_TERRK</name>
<proteinExistence type="predicted"/>
<feature type="compositionally biased region" description="Low complexity" evidence="1">
    <location>
        <begin position="174"/>
        <end position="186"/>
    </location>
</feature>
<feature type="chain" id="PRO_5003685038" description="DUF5666 domain-containing protein" evidence="2">
    <location>
        <begin position="23"/>
        <end position="243"/>
    </location>
</feature>
<dbReference type="eggNOG" id="ENOG5032K1E">
    <property type="taxonomic scope" value="Bacteria"/>
</dbReference>
<dbReference type="AlphaFoldDB" id="I3ZFF7"/>
<organism evidence="3 4">
    <name type="scientific">Terriglobus roseus (strain DSM 18391 / NRRL B-41598 / KBS 63)</name>
    <dbReference type="NCBI Taxonomy" id="926566"/>
    <lineage>
        <taxon>Bacteria</taxon>
        <taxon>Pseudomonadati</taxon>
        <taxon>Acidobacteriota</taxon>
        <taxon>Terriglobia</taxon>
        <taxon>Terriglobales</taxon>
        <taxon>Acidobacteriaceae</taxon>
        <taxon>Terriglobus</taxon>
    </lineage>
</organism>
<dbReference type="EMBL" id="CP003379">
    <property type="protein sequence ID" value="AFL87975.1"/>
    <property type="molecule type" value="Genomic_DNA"/>
</dbReference>
<gene>
    <name evidence="3" type="ordered locus">Terro_1672</name>
</gene>
<evidence type="ECO:0000313" key="4">
    <source>
        <dbReference type="Proteomes" id="UP000006056"/>
    </source>
</evidence>
<feature type="compositionally biased region" description="Pro residues" evidence="1">
    <location>
        <begin position="146"/>
        <end position="159"/>
    </location>
</feature>